<name>S7WAR0_SPRLO</name>
<evidence type="ECO:0000313" key="2">
    <source>
        <dbReference type="Proteomes" id="UP000014978"/>
    </source>
</evidence>
<protein>
    <submittedName>
        <fullName evidence="1">Uncharacterized protein</fullName>
    </submittedName>
</protein>
<dbReference type="AlphaFoldDB" id="S7WAR0"/>
<reference evidence="2" key="1">
    <citation type="journal article" date="2013" name="PLoS Genet.">
        <title>The genome of Spraguea lophii and the basis of host-microsporidian interactions.</title>
        <authorList>
            <person name="Campbell S.E."/>
            <person name="Williams T.A."/>
            <person name="Yousuf A."/>
            <person name="Soanes D.M."/>
            <person name="Paszkiewicz K.H."/>
            <person name="Williams B.A.P."/>
        </authorList>
    </citation>
    <scope>NUCLEOTIDE SEQUENCE [LARGE SCALE GENOMIC DNA]</scope>
    <source>
        <strain evidence="2">42_110</strain>
    </source>
</reference>
<evidence type="ECO:0000313" key="1">
    <source>
        <dbReference type="EMBL" id="EPR78852.1"/>
    </source>
</evidence>
<dbReference type="EMBL" id="ATCN01000525">
    <property type="protein sequence ID" value="EPR78852.1"/>
    <property type="molecule type" value="Genomic_DNA"/>
</dbReference>
<accession>S7WAR0</accession>
<dbReference type="VEuPathDB" id="MicrosporidiaDB:SLOPH_1832"/>
<organism evidence="1 2">
    <name type="scientific">Spraguea lophii (strain 42_110)</name>
    <name type="common">Microsporidian parasite</name>
    <dbReference type="NCBI Taxonomy" id="1358809"/>
    <lineage>
        <taxon>Eukaryota</taxon>
        <taxon>Fungi</taxon>
        <taxon>Fungi incertae sedis</taxon>
        <taxon>Microsporidia</taxon>
        <taxon>Spragueidae</taxon>
        <taxon>Spraguea</taxon>
    </lineage>
</organism>
<dbReference type="HOGENOM" id="CLU_928046_0_0_1"/>
<sequence length="300" mass="35650">MKFSYRFPGEFKNFKVFGYLLVIITNKRIIFYNTEKKEEVLEIIHSLSLLDLFLYNNEIYLVGKTMLYKIQDIKIYQDTIKEMKITDRTNYKLSLFFNQQKIIPNDFSLEISGEATKSYEKYYSIKDSLNIINVLELETFSVCTVFLDQIVVANIHGIFFYNDKFQRTKEIPLNDGICTKLLVKDKLYLSFENGTLYSYDTKLNIIIKMDDIIISFDIGDIFILGMFNMKIYRNKKILNLNRKIRGVKILDDKIIVYEDYILILNQNLEIEEDIKKKLLSIEEYGGKVYLVYENKIEEFL</sequence>
<dbReference type="Proteomes" id="UP000014978">
    <property type="component" value="Unassembled WGS sequence"/>
</dbReference>
<keyword evidence="2" id="KW-1185">Reference proteome</keyword>
<dbReference type="InParanoid" id="S7WAR0"/>
<gene>
    <name evidence="1" type="ORF">SLOPH_1832</name>
</gene>
<comment type="caution">
    <text evidence="1">The sequence shown here is derived from an EMBL/GenBank/DDBJ whole genome shotgun (WGS) entry which is preliminary data.</text>
</comment>
<proteinExistence type="predicted"/>